<gene>
    <name evidence="3" type="ORF">EVA_06910</name>
</gene>
<dbReference type="Pfam" id="PF06048">
    <property type="entry name" value="DUF927"/>
    <property type="match status" value="1"/>
</dbReference>
<name>J9CXI8_9ZZZZ</name>
<protein>
    <submittedName>
        <fullName evidence="3">Protein containing DUF927</fullName>
    </submittedName>
</protein>
<reference evidence="3" key="1">
    <citation type="journal article" date="2012" name="PLoS ONE">
        <title>Gene sets for utilization of primary and secondary nutrition supplies in the distal gut of endangered iberian lynx.</title>
        <authorList>
            <person name="Alcaide M."/>
            <person name="Messina E."/>
            <person name="Richter M."/>
            <person name="Bargiela R."/>
            <person name="Peplies J."/>
            <person name="Huws S.A."/>
            <person name="Newbold C.J."/>
            <person name="Golyshin P.N."/>
            <person name="Simon M.A."/>
            <person name="Lopez G."/>
            <person name="Yakimov M.M."/>
            <person name="Ferrer M."/>
        </authorList>
    </citation>
    <scope>NUCLEOTIDE SEQUENCE</scope>
</reference>
<feature type="domain" description="DUF927" evidence="1">
    <location>
        <begin position="21"/>
        <end position="164"/>
    </location>
</feature>
<sequence>MKFVPYNSELTLDVDDNDTLIQSIKSSEGTLQEWSEYITPLVENNLYFRLVMAASFASVLIEKVNALPFILHLWGGTGTGKTVALMCASSVWGNPRVGCYTLSLNMTQNALLQTAATLYNLPLIGDELQTIKNQQDGYDKLIMCLTEGVDKGRLNTNSERKQMKKWKNAFLTSGEEPITQVNSGGGVKNRVIELENHEQLIPNGNETVNFITNHYGVAGKPFIEYLQSKPVEQIRKDVNDIQEILLQLADTSGKQAIAMALLAIADTYASECVYHCPILELQTLATMLKTKAEIAEPQRAFASIVDVIAENSDKFDREHDNGDHFSAYWGRLFSNGTVKINKTVLDNELQKLGTSFNAVKKAWLDSGYLEFDDKQQRYYKADA</sequence>
<proteinExistence type="predicted"/>
<comment type="caution">
    <text evidence="3">The sequence shown here is derived from an EMBL/GenBank/DDBJ whole genome shotgun (WGS) entry which is preliminary data.</text>
</comment>
<dbReference type="InterPro" id="IPR040538">
    <property type="entry name" value="Cch_HTH"/>
</dbReference>
<evidence type="ECO:0000259" key="2">
    <source>
        <dbReference type="Pfam" id="PF18662"/>
    </source>
</evidence>
<evidence type="ECO:0000313" key="3">
    <source>
        <dbReference type="EMBL" id="EJX04981.1"/>
    </source>
</evidence>
<organism evidence="3">
    <name type="scientific">gut metagenome</name>
    <dbReference type="NCBI Taxonomy" id="749906"/>
    <lineage>
        <taxon>unclassified sequences</taxon>
        <taxon>metagenomes</taxon>
        <taxon>organismal metagenomes</taxon>
    </lineage>
</organism>
<dbReference type="AlphaFoldDB" id="J9CXI8"/>
<feature type="domain" description="Cch helix turn helix" evidence="2">
    <location>
        <begin position="298"/>
        <end position="376"/>
    </location>
</feature>
<accession>J9CXI8</accession>
<dbReference type="EMBL" id="AMCI01001619">
    <property type="protein sequence ID" value="EJX04981.1"/>
    <property type="molecule type" value="Genomic_DNA"/>
</dbReference>
<evidence type="ECO:0000259" key="1">
    <source>
        <dbReference type="Pfam" id="PF06048"/>
    </source>
</evidence>
<dbReference type="InterPro" id="IPR009270">
    <property type="entry name" value="DUF927"/>
</dbReference>
<dbReference type="Pfam" id="PF18662">
    <property type="entry name" value="HTH_56"/>
    <property type="match status" value="1"/>
</dbReference>